<dbReference type="EMBL" id="JAPFQP010000004">
    <property type="protein sequence ID" value="MCX2720284.1"/>
    <property type="molecule type" value="Genomic_DNA"/>
</dbReference>
<name>A0AAE3SP36_9FLAO</name>
<evidence type="ECO:0000313" key="2">
    <source>
        <dbReference type="Proteomes" id="UP001207116"/>
    </source>
</evidence>
<proteinExistence type="predicted"/>
<dbReference type="Proteomes" id="UP001207116">
    <property type="component" value="Unassembled WGS sequence"/>
</dbReference>
<evidence type="ECO:0000313" key="1">
    <source>
        <dbReference type="EMBL" id="MCX2720284.1"/>
    </source>
</evidence>
<keyword evidence="2" id="KW-1185">Reference proteome</keyword>
<dbReference type="AlphaFoldDB" id="A0AAE3SP36"/>
<gene>
    <name evidence="1" type="ORF">OO016_11780</name>
</gene>
<comment type="caution">
    <text evidence="1">The sequence shown here is derived from an EMBL/GenBank/DDBJ whole genome shotgun (WGS) entry which is preliminary data.</text>
</comment>
<dbReference type="InterPro" id="IPR007396">
    <property type="entry name" value="TR_PAI2-type"/>
</dbReference>
<dbReference type="PANTHER" id="PTHR35802">
    <property type="entry name" value="PROTEASE SYNTHASE AND SPORULATION PROTEIN PAI 2"/>
    <property type="match status" value="1"/>
</dbReference>
<dbReference type="SUPFAM" id="SSF50475">
    <property type="entry name" value="FMN-binding split barrel"/>
    <property type="match status" value="1"/>
</dbReference>
<dbReference type="Gene3D" id="2.30.110.10">
    <property type="entry name" value="Electron Transport, Fmn-binding Protein, Chain A"/>
    <property type="match status" value="1"/>
</dbReference>
<dbReference type="PANTHER" id="PTHR35802:SF1">
    <property type="entry name" value="PROTEASE SYNTHASE AND SPORULATION PROTEIN PAI 2"/>
    <property type="match status" value="1"/>
</dbReference>
<dbReference type="PIRSF" id="PIRSF010372">
    <property type="entry name" value="PaiB"/>
    <property type="match status" value="1"/>
</dbReference>
<reference evidence="1" key="1">
    <citation type="submission" date="2022-11" db="EMBL/GenBank/DDBJ databases">
        <title>The characterization of three novel Bacteroidetes species and genomic analysis of their roles in tidal elemental geochemical cycles.</title>
        <authorList>
            <person name="Ma K.-J."/>
        </authorList>
    </citation>
    <scope>NUCLEOTIDE SEQUENCE</scope>
    <source>
        <strain evidence="1">M415</strain>
    </source>
</reference>
<dbReference type="Pfam" id="PF04299">
    <property type="entry name" value="FMN_bind_2"/>
    <property type="match status" value="1"/>
</dbReference>
<protein>
    <submittedName>
        <fullName evidence="1">FMN-binding negative transcriptional regulator</fullName>
    </submittedName>
</protein>
<dbReference type="RefSeq" id="WP_266014169.1">
    <property type="nucleotide sequence ID" value="NZ_JAPFQP010000004.1"/>
</dbReference>
<dbReference type="InterPro" id="IPR012349">
    <property type="entry name" value="Split_barrel_FMN-bd"/>
</dbReference>
<organism evidence="1 2">
    <name type="scientific">Lentiprolixibacter aurantiacus</name>
    <dbReference type="NCBI Taxonomy" id="2993939"/>
    <lineage>
        <taxon>Bacteria</taxon>
        <taxon>Pseudomonadati</taxon>
        <taxon>Bacteroidota</taxon>
        <taxon>Flavobacteriia</taxon>
        <taxon>Flavobacteriales</taxon>
        <taxon>Flavobacteriaceae</taxon>
        <taxon>Lentiprolixibacter</taxon>
    </lineage>
</organism>
<accession>A0AAE3SP36</accession>
<sequence>MYIPLQYRNENLEEVKDFLRDNAFAILVSQVDNRPWATHLPLELETTPKGKQVLTGHMARRNPQWKHFQPDTQVLAIFNGPHAYISSSWYQDEEVPTWNYVAVHIYGTLRILKEEEVMASLHRLVDKYEAQSKHPVSLSEMSDQTLRQVNGVVGFQIDIEEVQAAFKLSQGREKDHERIIEELCKRNRGGDSGIIKHMDKDQP</sequence>